<dbReference type="GO" id="GO:0046872">
    <property type="term" value="F:metal ion binding"/>
    <property type="evidence" value="ECO:0007669"/>
    <property type="project" value="UniProtKB-KW"/>
</dbReference>
<evidence type="ECO:0000256" key="3">
    <source>
        <dbReference type="ARBA" id="ARBA00022723"/>
    </source>
</evidence>
<keyword evidence="5" id="KW-0411">Iron-sulfur</keyword>
<organism evidence="6 7">
    <name type="scientific">Candidatus Kerfeldbacteria bacterium CG15_BIG_FIL_POST_REV_8_21_14_020_45_12</name>
    <dbReference type="NCBI Taxonomy" id="2014247"/>
    <lineage>
        <taxon>Bacteria</taxon>
        <taxon>Candidatus Kerfeldiibacteriota</taxon>
    </lineage>
</organism>
<keyword evidence="1" id="KW-0004">4Fe-4S</keyword>
<name>A0A2M7H512_9BACT</name>
<evidence type="ECO:0000256" key="5">
    <source>
        <dbReference type="ARBA" id="ARBA00023014"/>
    </source>
</evidence>
<feature type="non-terminal residue" evidence="6">
    <location>
        <position position="135"/>
    </location>
</feature>
<accession>A0A2M7H512</accession>
<dbReference type="InterPro" id="IPR039661">
    <property type="entry name" value="ELP3"/>
</dbReference>
<dbReference type="GO" id="GO:0051539">
    <property type="term" value="F:4 iron, 4 sulfur cluster binding"/>
    <property type="evidence" value="ECO:0007669"/>
    <property type="project" value="UniProtKB-KW"/>
</dbReference>
<dbReference type="PANTHER" id="PTHR11135">
    <property type="entry name" value="HISTONE ACETYLTRANSFERASE-RELATED"/>
    <property type="match status" value="1"/>
</dbReference>
<evidence type="ECO:0000313" key="6">
    <source>
        <dbReference type="EMBL" id="PIW37301.1"/>
    </source>
</evidence>
<dbReference type="PANTHER" id="PTHR11135:SF0">
    <property type="entry name" value="ELONGATOR COMPLEX PROTEIN 3"/>
    <property type="match status" value="1"/>
</dbReference>
<comment type="caution">
    <text evidence="6">The sequence shown here is derived from an EMBL/GenBank/DDBJ whole genome shotgun (WGS) entry which is preliminary data.</text>
</comment>
<keyword evidence="3" id="KW-0479">Metal-binding</keyword>
<keyword evidence="4" id="KW-0408">Iron</keyword>
<keyword evidence="2" id="KW-0949">S-adenosyl-L-methionine</keyword>
<evidence type="ECO:0000256" key="1">
    <source>
        <dbReference type="ARBA" id="ARBA00022485"/>
    </source>
</evidence>
<dbReference type="Proteomes" id="UP000230292">
    <property type="component" value="Unassembled WGS sequence"/>
</dbReference>
<dbReference type="GO" id="GO:0002926">
    <property type="term" value="P:tRNA wobble base 5-methoxycarbonylmethyl-2-thiouridinylation"/>
    <property type="evidence" value="ECO:0007669"/>
    <property type="project" value="TreeGrafter"/>
</dbReference>
<evidence type="ECO:0000256" key="2">
    <source>
        <dbReference type="ARBA" id="ARBA00022691"/>
    </source>
</evidence>
<sequence>MQEAIQQIIRRAIDRSVTDDKGLKRVKAEVAKEFGIEVLPNSSILSEYQQMIKDGQLERNQAIWDLFSKRRVRNLSGVAVITVLTKPYFCPGRCVYCPTEARMPKSYLANEPGAARAVRHQFDPFDQVQSRLKSL</sequence>
<dbReference type="AlphaFoldDB" id="A0A2M7H512"/>
<dbReference type="EMBL" id="PFGC01000012">
    <property type="protein sequence ID" value="PIW37301.1"/>
    <property type="molecule type" value="Genomic_DNA"/>
</dbReference>
<reference evidence="6 7" key="1">
    <citation type="submission" date="2017-09" db="EMBL/GenBank/DDBJ databases">
        <title>Depth-based differentiation of microbial function through sediment-hosted aquifers and enrichment of novel symbionts in the deep terrestrial subsurface.</title>
        <authorList>
            <person name="Probst A.J."/>
            <person name="Ladd B."/>
            <person name="Jarett J.K."/>
            <person name="Geller-Mcgrath D.E."/>
            <person name="Sieber C.M."/>
            <person name="Emerson J.B."/>
            <person name="Anantharaman K."/>
            <person name="Thomas B.C."/>
            <person name="Malmstrom R."/>
            <person name="Stieglmeier M."/>
            <person name="Klingl A."/>
            <person name="Woyke T."/>
            <person name="Ryan C.M."/>
            <person name="Banfield J.F."/>
        </authorList>
    </citation>
    <scope>NUCLEOTIDE SEQUENCE [LARGE SCALE GENOMIC DNA]</scope>
    <source>
        <strain evidence="6">CG15_BIG_FIL_POST_REV_8_21_14_020_45_12</strain>
    </source>
</reference>
<proteinExistence type="predicted"/>
<evidence type="ECO:0000313" key="7">
    <source>
        <dbReference type="Proteomes" id="UP000230292"/>
    </source>
</evidence>
<protein>
    <submittedName>
        <fullName evidence="6">tRNA uridine(34) 5-carboxymethylaminomethyl modification radical SAM/GNAT enzyme Elp3</fullName>
    </submittedName>
</protein>
<dbReference type="GO" id="GO:0005737">
    <property type="term" value="C:cytoplasm"/>
    <property type="evidence" value="ECO:0007669"/>
    <property type="project" value="TreeGrafter"/>
</dbReference>
<evidence type="ECO:0000256" key="4">
    <source>
        <dbReference type="ARBA" id="ARBA00023004"/>
    </source>
</evidence>
<gene>
    <name evidence="6" type="ORF">COW24_00915</name>
</gene>